<feature type="compositionally biased region" description="Basic and acidic residues" evidence="1">
    <location>
        <begin position="1"/>
        <end position="11"/>
    </location>
</feature>
<feature type="region of interest" description="Disordered" evidence="1">
    <location>
        <begin position="1"/>
        <end position="60"/>
    </location>
</feature>
<dbReference type="EMBL" id="JAAOZQ010000113">
    <property type="protein sequence ID" value="KAF7517570.1"/>
    <property type="molecule type" value="Genomic_DNA"/>
</dbReference>
<keyword evidence="3" id="KW-1185">Reference proteome</keyword>
<evidence type="ECO:0000313" key="2">
    <source>
        <dbReference type="EMBL" id="KAF7517570.1"/>
    </source>
</evidence>
<reference evidence="2" key="1">
    <citation type="submission" date="2020-02" db="EMBL/GenBank/DDBJ databases">
        <authorList>
            <person name="Lichtner F.J."/>
        </authorList>
    </citation>
    <scope>NUCLEOTIDE SEQUENCE</scope>
    <source>
        <strain evidence="2">G10</strain>
    </source>
</reference>
<accession>A0A9P5GDE2</accession>
<sequence length="329" mass="37708">MDWDSEPRTESELDPESEPEKRVASRIVNQKRPRPQTPDPTPNKKVRSGPDPTPAEPARGEWREICTRSVSKHPDLMRHLERRKTDPVYHYYHEVMATPSNETSWQLDWNTEEDLPADLKGLEKERLTHEQIKTLAFFKPGIRKKYKTAFRWRGQIRTEYAHLLETVEKGRFKMPAQLLHSCNPCLVGQYLFWKVSSSSENLSPTQTTSSPATSSAIHSELASPSIPALSSQVPNSTQNDTKTAMLLHKLRMTQRDRNNQYSVNQTMSALLTVQNAEVTALRDRIQSYDTLLGDHLALQSQVKKWPPLPQPTPIFTYPRPKPYPGTEST</sequence>
<feature type="region of interest" description="Disordered" evidence="1">
    <location>
        <begin position="309"/>
        <end position="329"/>
    </location>
</feature>
<organism evidence="2 3">
    <name type="scientific">Penicillium crustosum</name>
    <name type="common">Blue mold fungus</name>
    <dbReference type="NCBI Taxonomy" id="36656"/>
    <lineage>
        <taxon>Eukaryota</taxon>
        <taxon>Fungi</taxon>
        <taxon>Dikarya</taxon>
        <taxon>Ascomycota</taxon>
        <taxon>Pezizomycotina</taxon>
        <taxon>Eurotiomycetes</taxon>
        <taxon>Eurotiomycetidae</taxon>
        <taxon>Eurotiales</taxon>
        <taxon>Aspergillaceae</taxon>
        <taxon>Penicillium</taxon>
    </lineage>
</organism>
<gene>
    <name evidence="2" type="ORF">PCG10_001148</name>
</gene>
<comment type="caution">
    <text evidence="2">The sequence shown here is derived from an EMBL/GenBank/DDBJ whole genome shotgun (WGS) entry which is preliminary data.</text>
</comment>
<dbReference type="AlphaFoldDB" id="A0A9P5GDE2"/>
<proteinExistence type="predicted"/>
<protein>
    <submittedName>
        <fullName evidence="2">Uncharacterized protein</fullName>
    </submittedName>
</protein>
<dbReference type="Proteomes" id="UP000701341">
    <property type="component" value="Unassembled WGS sequence"/>
</dbReference>
<evidence type="ECO:0000313" key="3">
    <source>
        <dbReference type="Proteomes" id="UP000701341"/>
    </source>
</evidence>
<evidence type="ECO:0000256" key="1">
    <source>
        <dbReference type="SAM" id="MobiDB-lite"/>
    </source>
</evidence>
<name>A0A9P5GDE2_PENCR</name>